<evidence type="ECO:0000313" key="2">
    <source>
        <dbReference type="Proteomes" id="UP001415857"/>
    </source>
</evidence>
<protein>
    <recommendedName>
        <fullName evidence="3">Plastid division protein PDV2</fullName>
    </recommendedName>
</protein>
<gene>
    <name evidence="1" type="ORF">L1049_024956</name>
</gene>
<keyword evidence="2" id="KW-1185">Reference proteome</keyword>
<dbReference type="EMBL" id="JBBPBK010000005">
    <property type="protein sequence ID" value="KAK9285756.1"/>
    <property type="molecule type" value="Genomic_DNA"/>
</dbReference>
<proteinExistence type="predicted"/>
<name>A0AAP0RVW7_LIQFO</name>
<sequence length="249" mass="27826">MDEASEAEDDGTKTLLVIRDALQLLQHQLVSFQALQQQHEYQREAALSEIDHSRNILLKKLREYRGEDLEVIHETTAFASEKVEHNDDLLLPPYPSRSHPFVLDNGYPSQIPPCKYAQNGVISCEPINKVNKYPIELERNQNQTGIRNSLARLRSVVNVVAKTALVLVSVISVLNLAGFELTLGKRDAHVKVLDLFQKSATSGKSAMTRCSPGKVLVMEDGELRCLVKERVEIPFEAFVTKPDASYGCG</sequence>
<organism evidence="1 2">
    <name type="scientific">Liquidambar formosana</name>
    <name type="common">Formosan gum</name>
    <dbReference type="NCBI Taxonomy" id="63359"/>
    <lineage>
        <taxon>Eukaryota</taxon>
        <taxon>Viridiplantae</taxon>
        <taxon>Streptophyta</taxon>
        <taxon>Embryophyta</taxon>
        <taxon>Tracheophyta</taxon>
        <taxon>Spermatophyta</taxon>
        <taxon>Magnoliopsida</taxon>
        <taxon>eudicotyledons</taxon>
        <taxon>Gunneridae</taxon>
        <taxon>Pentapetalae</taxon>
        <taxon>Saxifragales</taxon>
        <taxon>Altingiaceae</taxon>
        <taxon>Liquidambar</taxon>
    </lineage>
</organism>
<reference evidence="1 2" key="1">
    <citation type="journal article" date="2024" name="Plant J.">
        <title>Genome sequences and population genomics reveal climatic adaptation and genomic divergence between two closely related sweetgum species.</title>
        <authorList>
            <person name="Xu W.Q."/>
            <person name="Ren C.Q."/>
            <person name="Zhang X.Y."/>
            <person name="Comes H.P."/>
            <person name="Liu X.H."/>
            <person name="Li Y.G."/>
            <person name="Kettle C.J."/>
            <person name="Jalonen R."/>
            <person name="Gaisberger H."/>
            <person name="Ma Y.Z."/>
            <person name="Qiu Y.X."/>
        </authorList>
    </citation>
    <scope>NUCLEOTIDE SEQUENCE [LARGE SCALE GENOMIC DNA]</scope>
    <source>
        <strain evidence="1">Hangzhou</strain>
    </source>
</reference>
<evidence type="ECO:0008006" key="3">
    <source>
        <dbReference type="Google" id="ProtNLM"/>
    </source>
</evidence>
<dbReference type="AlphaFoldDB" id="A0AAP0RVW7"/>
<dbReference type="PANTHER" id="PTHR33600:SF3">
    <property type="entry name" value="PLASTID DIVISION PROTEIN PDV2"/>
    <property type="match status" value="1"/>
</dbReference>
<evidence type="ECO:0000313" key="1">
    <source>
        <dbReference type="EMBL" id="KAK9285756.1"/>
    </source>
</evidence>
<comment type="caution">
    <text evidence="1">The sequence shown here is derived from an EMBL/GenBank/DDBJ whole genome shotgun (WGS) entry which is preliminary data.</text>
</comment>
<dbReference type="Proteomes" id="UP001415857">
    <property type="component" value="Unassembled WGS sequence"/>
</dbReference>
<accession>A0AAP0RVW7</accession>
<dbReference type="GO" id="GO:0010020">
    <property type="term" value="P:chloroplast fission"/>
    <property type="evidence" value="ECO:0007669"/>
    <property type="project" value="InterPro"/>
</dbReference>
<dbReference type="InterPro" id="IPR038939">
    <property type="entry name" value="PDV1/PDV2"/>
</dbReference>
<dbReference type="PANTHER" id="PTHR33600">
    <property type="entry name" value="PLASTID DIVISION PROTEIN PDV2"/>
    <property type="match status" value="1"/>
</dbReference>